<sequence>MDYRLPADFRKLTIRERREMLARIYELTPQQLDGSGHEEELLDLADVMVESAAGFVPLPLGVAGGVLIDGREYNIPMATEEPSVIAAATYGAKLIARSGGFTTSIDQPIMTAQVFLEDVPADRAAAVCGGASPDAPAAPKELDALLRSAIDTMLPGMTARGGGYRGCDAALLPETGLLRIQLHIDVRDAMGANILNTAAEGVKPLLQEYCGGRGFMAILTNDAAYRHARAEFRMPLKSLRRRGIDSSTLAERIVRASELAQEDSSRAVTHNKGIMNGVTALAIATGNDTRGLEAAVHRYAARDGRYRGISHYRIEDDALVGSIELPVPLGSVGGAIGFHPVADMAFRILDISSASELGRVAAALGLAQNFAAVSALVSEGIQHGHMRFHAHRLAYQAGARDTEIAPVAAGITETGIFNLETANRVLQQLRSAGPGSSEAAE</sequence>
<dbReference type="InterPro" id="IPR004553">
    <property type="entry name" value="HMG_CoA_Rdtase_bac-typ"/>
</dbReference>
<organism evidence="4 5">
    <name type="scientific">Spirochaeta africana (strain ATCC 700263 / DSM 8902 / Z-7692)</name>
    <dbReference type="NCBI Taxonomy" id="889378"/>
    <lineage>
        <taxon>Bacteria</taxon>
        <taxon>Pseudomonadati</taxon>
        <taxon>Spirochaetota</taxon>
        <taxon>Spirochaetia</taxon>
        <taxon>Spirochaetales</taxon>
        <taxon>Spirochaetaceae</taxon>
        <taxon>Spirochaeta</taxon>
    </lineage>
</organism>
<dbReference type="STRING" id="889378.Spiaf_0375"/>
<dbReference type="OrthoDB" id="9764892at2"/>
<dbReference type="NCBIfam" id="TIGR00532">
    <property type="entry name" value="HMG_CoA_R_NAD"/>
    <property type="match status" value="1"/>
</dbReference>
<dbReference type="PROSITE" id="PS50065">
    <property type="entry name" value="HMG_COA_REDUCTASE_4"/>
    <property type="match status" value="1"/>
</dbReference>
<dbReference type="HOGENOM" id="CLU_033422_0_0_12"/>
<keyword evidence="3" id="KW-0520">NAD</keyword>
<dbReference type="InterPro" id="IPR002202">
    <property type="entry name" value="HMG_CoA_Rdtase"/>
</dbReference>
<dbReference type="EMBL" id="CP003282">
    <property type="protein sequence ID" value="AFG36480.1"/>
    <property type="molecule type" value="Genomic_DNA"/>
</dbReference>
<dbReference type="EC" id="1.1.1.88" evidence="3"/>
<comment type="pathway">
    <text evidence="3">Metabolic intermediate metabolism; (R)-mevalonate degradation; (S)-3-hydroxy-3-methylglutaryl-CoA from (R)-mevalonate: step 1/1.</text>
</comment>
<name>H9UG37_SPIAZ</name>
<dbReference type="InterPro" id="IPR009029">
    <property type="entry name" value="HMG_CoA_Rdtase_sub-bd_dom_sf"/>
</dbReference>
<dbReference type="SUPFAM" id="SSF56542">
    <property type="entry name" value="Substrate-binding domain of HMG-CoA reductase"/>
    <property type="match status" value="1"/>
</dbReference>
<dbReference type="InterPro" id="IPR009023">
    <property type="entry name" value="HMG_CoA_Rdtase_NAD(P)-bd_sf"/>
</dbReference>
<dbReference type="Gene3D" id="3.90.770.10">
    <property type="entry name" value="3-hydroxy-3-methylglutaryl-coenzyme A Reductase, Chain A, domain 2"/>
    <property type="match status" value="2"/>
</dbReference>
<dbReference type="RefSeq" id="WP_014454478.1">
    <property type="nucleotide sequence ID" value="NC_017098.1"/>
</dbReference>
<dbReference type="PATRIC" id="fig|889378.3.peg.379"/>
<evidence type="ECO:0000256" key="3">
    <source>
        <dbReference type="RuleBase" id="RU361219"/>
    </source>
</evidence>
<evidence type="ECO:0000256" key="1">
    <source>
        <dbReference type="ARBA" id="ARBA00007661"/>
    </source>
</evidence>
<evidence type="ECO:0000256" key="2">
    <source>
        <dbReference type="ARBA" id="ARBA00023002"/>
    </source>
</evidence>
<comment type="catalytic activity">
    <reaction evidence="3">
        <text>(R)-mevalonate + 2 NAD(+) + CoA = (3S)-3-hydroxy-3-methylglutaryl-CoA + 2 NADH + 2 H(+)</text>
        <dbReference type="Rhea" id="RHEA:14833"/>
        <dbReference type="ChEBI" id="CHEBI:15378"/>
        <dbReference type="ChEBI" id="CHEBI:36464"/>
        <dbReference type="ChEBI" id="CHEBI:43074"/>
        <dbReference type="ChEBI" id="CHEBI:57287"/>
        <dbReference type="ChEBI" id="CHEBI:57540"/>
        <dbReference type="ChEBI" id="CHEBI:57945"/>
        <dbReference type="EC" id="1.1.1.88"/>
    </reaction>
</comment>
<dbReference type="Proteomes" id="UP000007383">
    <property type="component" value="Chromosome"/>
</dbReference>
<dbReference type="PANTHER" id="PTHR10572">
    <property type="entry name" value="3-HYDROXY-3-METHYLGLUTARYL-COENZYME A REDUCTASE"/>
    <property type="match status" value="1"/>
</dbReference>
<dbReference type="PRINTS" id="PR00071">
    <property type="entry name" value="HMGCOARDTASE"/>
</dbReference>
<dbReference type="CDD" id="cd00644">
    <property type="entry name" value="HMG-CoA_reductase_classII"/>
    <property type="match status" value="1"/>
</dbReference>
<accession>H9UG37</accession>
<dbReference type="GO" id="GO:0140643">
    <property type="term" value="F:hydroxymethylglutaryl-CoA reductase (NADH) activity"/>
    <property type="evidence" value="ECO:0007669"/>
    <property type="project" value="UniProtKB-EC"/>
</dbReference>
<dbReference type="InterPro" id="IPR023074">
    <property type="entry name" value="HMG_CoA_Rdtase_cat_sf"/>
</dbReference>
<dbReference type="eggNOG" id="COG1257">
    <property type="taxonomic scope" value="Bacteria"/>
</dbReference>
<evidence type="ECO:0000313" key="4">
    <source>
        <dbReference type="EMBL" id="AFG36480.1"/>
    </source>
</evidence>
<dbReference type="GO" id="GO:0004420">
    <property type="term" value="F:hydroxymethylglutaryl-CoA reductase (NADPH) activity"/>
    <property type="evidence" value="ECO:0007669"/>
    <property type="project" value="InterPro"/>
</dbReference>
<keyword evidence="5" id="KW-1185">Reference proteome</keyword>
<proteinExistence type="inferred from homology"/>
<dbReference type="UniPathway" id="UPA00257">
    <property type="reaction ID" value="UER00367"/>
</dbReference>
<gene>
    <name evidence="4" type="ordered locus">Spiaf_0375</name>
</gene>
<reference evidence="5" key="1">
    <citation type="journal article" date="2013" name="Stand. Genomic Sci.">
        <title>Complete genome sequence of the halophilic bacterium Spirochaeta africana type strain (Z-7692(T)) from the alkaline Lake Magadi in the East African Rift.</title>
        <authorList>
            <person name="Liolos K."/>
            <person name="Abt B."/>
            <person name="Scheuner C."/>
            <person name="Teshima H."/>
            <person name="Held B."/>
            <person name="Lapidus A."/>
            <person name="Nolan M."/>
            <person name="Lucas S."/>
            <person name="Deshpande S."/>
            <person name="Cheng J.F."/>
            <person name="Tapia R."/>
            <person name="Goodwin L.A."/>
            <person name="Pitluck S."/>
            <person name="Pagani I."/>
            <person name="Ivanova N."/>
            <person name="Mavromatis K."/>
            <person name="Mikhailova N."/>
            <person name="Huntemann M."/>
            <person name="Pati A."/>
            <person name="Chen A."/>
            <person name="Palaniappan K."/>
            <person name="Land M."/>
            <person name="Rohde M."/>
            <person name="Tindall B.J."/>
            <person name="Detter J.C."/>
            <person name="Goker M."/>
            <person name="Bristow J."/>
            <person name="Eisen J.A."/>
            <person name="Markowitz V."/>
            <person name="Hugenholtz P."/>
            <person name="Woyke T."/>
            <person name="Klenk H.P."/>
            <person name="Kyrpides N.C."/>
        </authorList>
    </citation>
    <scope>NUCLEOTIDE SEQUENCE</scope>
    <source>
        <strain evidence="5">ATCC 700263 / DSM 8902 / Z-7692</strain>
    </source>
</reference>
<comment type="similarity">
    <text evidence="1 3">Belongs to the HMG-CoA reductase family.</text>
</comment>
<dbReference type="KEGG" id="sfc:Spiaf_0375"/>
<dbReference type="AlphaFoldDB" id="H9UG37"/>
<dbReference type="GO" id="GO:0015936">
    <property type="term" value="P:coenzyme A metabolic process"/>
    <property type="evidence" value="ECO:0007669"/>
    <property type="project" value="InterPro"/>
</dbReference>
<dbReference type="SUPFAM" id="SSF55035">
    <property type="entry name" value="NAD-binding domain of HMG-CoA reductase"/>
    <property type="match status" value="1"/>
</dbReference>
<dbReference type="PANTHER" id="PTHR10572:SF24">
    <property type="entry name" value="3-HYDROXY-3-METHYLGLUTARYL-COENZYME A REDUCTASE"/>
    <property type="match status" value="1"/>
</dbReference>
<protein>
    <recommendedName>
        <fullName evidence="3">3-hydroxy-3-methylglutaryl coenzyme A reductase</fullName>
        <shortName evidence="3">HMG-CoA reductase</shortName>
        <ecNumber evidence="3">1.1.1.88</ecNumber>
    </recommendedName>
</protein>
<dbReference type="Gene3D" id="1.10.8.660">
    <property type="match status" value="1"/>
</dbReference>
<dbReference type="Pfam" id="PF00368">
    <property type="entry name" value="HMG-CoA_red"/>
    <property type="match status" value="1"/>
</dbReference>
<keyword evidence="2 3" id="KW-0560">Oxidoreductase</keyword>
<evidence type="ECO:0000313" key="5">
    <source>
        <dbReference type="Proteomes" id="UP000007383"/>
    </source>
</evidence>